<dbReference type="EMBL" id="JAHRIP010057195">
    <property type="protein sequence ID" value="MEQ2303003.1"/>
    <property type="molecule type" value="Genomic_DNA"/>
</dbReference>
<keyword evidence="2" id="KW-1185">Reference proteome</keyword>
<sequence>MTSRHKTQNCYISYKESHRDTKLSGIDPYEALNNIQYSMVKCWSNADIIKARPLRTGSVMFSFRWSIFDPLHDHGSMPNMLTQSIDDITLSLPTKKQVSVASIRKVRFTPNCI</sequence>
<organism evidence="1 2">
    <name type="scientific">Ameca splendens</name>
    <dbReference type="NCBI Taxonomy" id="208324"/>
    <lineage>
        <taxon>Eukaryota</taxon>
        <taxon>Metazoa</taxon>
        <taxon>Chordata</taxon>
        <taxon>Craniata</taxon>
        <taxon>Vertebrata</taxon>
        <taxon>Euteleostomi</taxon>
        <taxon>Actinopterygii</taxon>
        <taxon>Neopterygii</taxon>
        <taxon>Teleostei</taxon>
        <taxon>Neoteleostei</taxon>
        <taxon>Acanthomorphata</taxon>
        <taxon>Ovalentaria</taxon>
        <taxon>Atherinomorphae</taxon>
        <taxon>Cyprinodontiformes</taxon>
        <taxon>Goodeidae</taxon>
        <taxon>Ameca</taxon>
    </lineage>
</organism>
<proteinExistence type="predicted"/>
<protein>
    <submittedName>
        <fullName evidence="1">Uncharacterized protein</fullName>
    </submittedName>
</protein>
<comment type="caution">
    <text evidence="1">The sequence shown here is derived from an EMBL/GenBank/DDBJ whole genome shotgun (WGS) entry which is preliminary data.</text>
</comment>
<reference evidence="1 2" key="1">
    <citation type="submission" date="2021-06" db="EMBL/GenBank/DDBJ databases">
        <authorList>
            <person name="Palmer J.M."/>
        </authorList>
    </citation>
    <scope>NUCLEOTIDE SEQUENCE [LARGE SCALE GENOMIC DNA]</scope>
    <source>
        <strain evidence="1 2">AS_MEX2019</strain>
        <tissue evidence="1">Muscle</tissue>
    </source>
</reference>
<dbReference type="Proteomes" id="UP001469553">
    <property type="component" value="Unassembled WGS sequence"/>
</dbReference>
<accession>A0ABV0ZC80</accession>
<evidence type="ECO:0000313" key="1">
    <source>
        <dbReference type="EMBL" id="MEQ2303003.1"/>
    </source>
</evidence>
<name>A0ABV0ZC80_9TELE</name>
<gene>
    <name evidence="1" type="ORF">AMECASPLE_012298</name>
</gene>
<evidence type="ECO:0000313" key="2">
    <source>
        <dbReference type="Proteomes" id="UP001469553"/>
    </source>
</evidence>